<dbReference type="SUPFAM" id="SSF88659">
    <property type="entry name" value="Sigma3 and sigma4 domains of RNA polymerase sigma factors"/>
    <property type="match status" value="1"/>
</dbReference>
<evidence type="ECO:0000259" key="6">
    <source>
        <dbReference type="Pfam" id="PF08281"/>
    </source>
</evidence>
<dbReference type="AlphaFoldDB" id="A0A3M8C8A9"/>
<dbReference type="InterPro" id="IPR039425">
    <property type="entry name" value="RNA_pol_sigma-70-like"/>
</dbReference>
<dbReference type="Gene3D" id="1.10.10.10">
    <property type="entry name" value="Winged helix-like DNA-binding domain superfamily/Winged helix DNA-binding domain"/>
    <property type="match status" value="1"/>
</dbReference>
<evidence type="ECO:0000313" key="7">
    <source>
        <dbReference type="EMBL" id="RNB71693.1"/>
    </source>
</evidence>
<dbReference type="RefSeq" id="WP_122915293.1">
    <property type="nucleotide sequence ID" value="NZ_RHHT01000064.1"/>
</dbReference>
<dbReference type="InterPro" id="IPR013325">
    <property type="entry name" value="RNA_pol_sigma_r2"/>
</dbReference>
<keyword evidence="3" id="KW-0731">Sigma factor</keyword>
<comment type="caution">
    <text evidence="7">The sequence shown here is derived from an EMBL/GenBank/DDBJ whole genome shotgun (WGS) entry which is preliminary data.</text>
</comment>
<dbReference type="GO" id="GO:0006352">
    <property type="term" value="P:DNA-templated transcription initiation"/>
    <property type="evidence" value="ECO:0007669"/>
    <property type="project" value="InterPro"/>
</dbReference>
<dbReference type="Proteomes" id="UP000281915">
    <property type="component" value="Unassembled WGS sequence"/>
</dbReference>
<dbReference type="Pfam" id="PF08281">
    <property type="entry name" value="Sigma70_r4_2"/>
    <property type="match status" value="1"/>
</dbReference>
<feature type="domain" description="RNA polymerase sigma factor 70 region 4 type 2" evidence="6">
    <location>
        <begin position="118"/>
        <end position="169"/>
    </location>
</feature>
<gene>
    <name evidence="7" type="ORF">EDM58_22315</name>
</gene>
<dbReference type="CDD" id="cd06171">
    <property type="entry name" value="Sigma70_r4"/>
    <property type="match status" value="1"/>
</dbReference>
<proteinExistence type="inferred from homology"/>
<sequence length="192" mass="22137">MKEGKEVELSITSGKIDSASFEQLVRPHLAMAYRTACLIIRDRQFAQDAVQEALFEVYQSLERFDPERGKSFRAWFAKIVTHRALNAVRRFKPVDEYQEWPDESANPLNSVIDREEQQQIWKAICGMKVKHRTVVILFYYGDFSVAEIAEMLGVFEGTVKSRLHHARKLIGTELRKHDDTPHLSKVGVSTND</sequence>
<dbReference type="EMBL" id="RHHT01000064">
    <property type="protein sequence ID" value="RNB71693.1"/>
    <property type="molecule type" value="Genomic_DNA"/>
</dbReference>
<accession>A0A3M8C8A9</accession>
<dbReference type="GO" id="GO:0003677">
    <property type="term" value="F:DNA binding"/>
    <property type="evidence" value="ECO:0007669"/>
    <property type="project" value="InterPro"/>
</dbReference>
<dbReference type="PANTHER" id="PTHR43133">
    <property type="entry name" value="RNA POLYMERASE ECF-TYPE SIGMA FACTO"/>
    <property type="match status" value="1"/>
</dbReference>
<protein>
    <submittedName>
        <fullName evidence="7">RNA polymerase sigma factor</fullName>
    </submittedName>
</protein>
<keyword evidence="2" id="KW-0805">Transcription regulation</keyword>
<dbReference type="InterPro" id="IPR014284">
    <property type="entry name" value="RNA_pol_sigma-70_dom"/>
</dbReference>
<evidence type="ECO:0000256" key="2">
    <source>
        <dbReference type="ARBA" id="ARBA00023015"/>
    </source>
</evidence>
<dbReference type="NCBIfam" id="TIGR02937">
    <property type="entry name" value="sigma70-ECF"/>
    <property type="match status" value="1"/>
</dbReference>
<evidence type="ECO:0000256" key="1">
    <source>
        <dbReference type="ARBA" id="ARBA00010641"/>
    </source>
</evidence>
<dbReference type="InterPro" id="IPR013324">
    <property type="entry name" value="RNA_pol_sigma_r3/r4-like"/>
</dbReference>
<dbReference type="SUPFAM" id="SSF88946">
    <property type="entry name" value="Sigma2 domain of RNA polymerase sigma factors"/>
    <property type="match status" value="1"/>
</dbReference>
<dbReference type="Pfam" id="PF04542">
    <property type="entry name" value="Sigma70_r2"/>
    <property type="match status" value="1"/>
</dbReference>
<keyword evidence="4" id="KW-0804">Transcription</keyword>
<evidence type="ECO:0000313" key="8">
    <source>
        <dbReference type="Proteomes" id="UP000281915"/>
    </source>
</evidence>
<dbReference type="InterPro" id="IPR036388">
    <property type="entry name" value="WH-like_DNA-bd_sf"/>
</dbReference>
<reference evidence="7 8" key="1">
    <citation type="submission" date="2018-10" db="EMBL/GenBank/DDBJ databases">
        <title>Phylogenomics of Brevibacillus.</title>
        <authorList>
            <person name="Dunlap C."/>
        </authorList>
    </citation>
    <scope>NUCLEOTIDE SEQUENCE [LARGE SCALE GENOMIC DNA]</scope>
    <source>
        <strain evidence="7 8">JCM 15085</strain>
    </source>
</reference>
<organism evidence="7 8">
    <name type="scientific">Brevibacillus panacihumi</name>
    <dbReference type="NCBI Taxonomy" id="497735"/>
    <lineage>
        <taxon>Bacteria</taxon>
        <taxon>Bacillati</taxon>
        <taxon>Bacillota</taxon>
        <taxon>Bacilli</taxon>
        <taxon>Bacillales</taxon>
        <taxon>Paenibacillaceae</taxon>
        <taxon>Brevibacillus</taxon>
    </lineage>
</organism>
<dbReference type="Gene3D" id="1.10.1740.10">
    <property type="match status" value="1"/>
</dbReference>
<dbReference type="InterPro" id="IPR013249">
    <property type="entry name" value="RNA_pol_sigma70_r4_t2"/>
</dbReference>
<feature type="domain" description="RNA polymerase sigma-70 region 2" evidence="5">
    <location>
        <begin position="24"/>
        <end position="90"/>
    </location>
</feature>
<evidence type="ECO:0000259" key="5">
    <source>
        <dbReference type="Pfam" id="PF04542"/>
    </source>
</evidence>
<dbReference type="InterPro" id="IPR007627">
    <property type="entry name" value="RNA_pol_sigma70_r2"/>
</dbReference>
<evidence type="ECO:0000256" key="3">
    <source>
        <dbReference type="ARBA" id="ARBA00023082"/>
    </source>
</evidence>
<dbReference type="GO" id="GO:0016987">
    <property type="term" value="F:sigma factor activity"/>
    <property type="evidence" value="ECO:0007669"/>
    <property type="project" value="UniProtKB-KW"/>
</dbReference>
<comment type="similarity">
    <text evidence="1">Belongs to the sigma-70 factor family. ECF subfamily.</text>
</comment>
<name>A0A3M8C8A9_9BACL</name>
<dbReference type="PANTHER" id="PTHR43133:SF51">
    <property type="entry name" value="RNA POLYMERASE SIGMA FACTOR"/>
    <property type="match status" value="1"/>
</dbReference>
<evidence type="ECO:0000256" key="4">
    <source>
        <dbReference type="ARBA" id="ARBA00023163"/>
    </source>
</evidence>